<organism evidence="3 4">
    <name type="scientific">Salirhabdus euzebyi</name>
    <dbReference type="NCBI Taxonomy" id="394506"/>
    <lineage>
        <taxon>Bacteria</taxon>
        <taxon>Bacillati</taxon>
        <taxon>Bacillota</taxon>
        <taxon>Bacilli</taxon>
        <taxon>Bacillales</taxon>
        <taxon>Bacillaceae</taxon>
        <taxon>Salirhabdus</taxon>
    </lineage>
</organism>
<evidence type="ECO:0000256" key="2">
    <source>
        <dbReference type="SAM" id="SignalP"/>
    </source>
</evidence>
<keyword evidence="2" id="KW-0732">Signal</keyword>
<keyword evidence="4" id="KW-1185">Reference proteome</keyword>
<dbReference type="CDD" id="cd14789">
    <property type="entry name" value="Tiki"/>
    <property type="match status" value="1"/>
</dbReference>
<evidence type="ECO:0008006" key="5">
    <source>
        <dbReference type="Google" id="ProtNLM"/>
    </source>
</evidence>
<dbReference type="InterPro" id="IPR002816">
    <property type="entry name" value="TraB/PrgY/GumN_fam"/>
</dbReference>
<feature type="compositionally biased region" description="Acidic residues" evidence="1">
    <location>
        <begin position="32"/>
        <end position="52"/>
    </location>
</feature>
<evidence type="ECO:0000256" key="1">
    <source>
        <dbReference type="SAM" id="MobiDB-lite"/>
    </source>
</evidence>
<dbReference type="PROSITE" id="PS51257">
    <property type="entry name" value="PROKAR_LIPOPROTEIN"/>
    <property type="match status" value="1"/>
</dbReference>
<accession>A0A841Q4J1</accession>
<evidence type="ECO:0000313" key="3">
    <source>
        <dbReference type="EMBL" id="MBB6453314.1"/>
    </source>
</evidence>
<dbReference type="AlphaFoldDB" id="A0A841Q4J1"/>
<protein>
    <recommendedName>
        <fullName evidence="5">TraB/GumN family protein</fullName>
    </recommendedName>
</protein>
<dbReference type="PANTHER" id="PTHR40590">
    <property type="entry name" value="CYTOPLASMIC PROTEIN-RELATED"/>
    <property type="match status" value="1"/>
</dbReference>
<dbReference type="Proteomes" id="UP000581688">
    <property type="component" value="Unassembled WGS sequence"/>
</dbReference>
<dbReference type="EMBL" id="JACHGH010000004">
    <property type="protein sequence ID" value="MBB6453314.1"/>
    <property type="molecule type" value="Genomic_DNA"/>
</dbReference>
<dbReference type="PANTHER" id="PTHR40590:SF1">
    <property type="entry name" value="CYTOPLASMIC PROTEIN"/>
    <property type="match status" value="1"/>
</dbReference>
<evidence type="ECO:0000313" key="4">
    <source>
        <dbReference type="Proteomes" id="UP000581688"/>
    </source>
</evidence>
<feature type="signal peptide" evidence="2">
    <location>
        <begin position="1"/>
        <end position="21"/>
    </location>
</feature>
<sequence length="326" mass="37456">MQMLRKWIYILLILIMFSALVACNKEEVKDNEQEEDIVEVEPQPEPEQEEQEGSGGFLWKTTHNDITVYMLGSVHVATRDFYPLHADIEEAFEQSDYVAVEADILAIDPLESQALMDEMAMYTDGTTLADHIPAELYAELQTYLEQYGIPMETVDSYEPWFVYMLLDSLRILKFGYNAELGIDQHFLEAAVETEKEIIELESVEFQMSMFDSFPIEVQQYLVESSLDEASNAKDEMDKMLTLWKNGEEEALEEMILATDNQTEEEKIFTTALLDDRNVGMTDKIEGFLNGEGNEQYFVIVGAAHYFGEKGILQLLEDRGYTVEKEL</sequence>
<feature type="chain" id="PRO_5038810524" description="TraB/GumN family protein" evidence="2">
    <location>
        <begin position="22"/>
        <end position="326"/>
    </location>
</feature>
<name>A0A841Q4J1_9BACI</name>
<dbReference type="RefSeq" id="WP_174495593.1">
    <property type="nucleotide sequence ID" value="NZ_CADDWK010000004.1"/>
</dbReference>
<dbReference type="Pfam" id="PF01963">
    <property type="entry name" value="TraB_PrgY_gumN"/>
    <property type="match status" value="1"/>
</dbReference>
<dbReference type="InterPro" id="IPR047111">
    <property type="entry name" value="YbaP-like"/>
</dbReference>
<proteinExistence type="predicted"/>
<comment type="caution">
    <text evidence="3">The sequence shown here is derived from an EMBL/GenBank/DDBJ whole genome shotgun (WGS) entry which is preliminary data.</text>
</comment>
<gene>
    <name evidence="3" type="ORF">HNQ94_001762</name>
</gene>
<reference evidence="3 4" key="1">
    <citation type="submission" date="2020-08" db="EMBL/GenBank/DDBJ databases">
        <title>Genomic Encyclopedia of Type Strains, Phase IV (KMG-IV): sequencing the most valuable type-strain genomes for metagenomic binning, comparative biology and taxonomic classification.</title>
        <authorList>
            <person name="Goeker M."/>
        </authorList>
    </citation>
    <scope>NUCLEOTIDE SEQUENCE [LARGE SCALE GENOMIC DNA]</scope>
    <source>
        <strain evidence="3 4">DSM 19612</strain>
    </source>
</reference>
<feature type="region of interest" description="Disordered" evidence="1">
    <location>
        <begin position="31"/>
        <end position="56"/>
    </location>
</feature>